<keyword evidence="1" id="KW-1133">Transmembrane helix</keyword>
<dbReference type="KEGG" id="naci:NUH88_09685"/>
<dbReference type="RefSeq" id="WP_257771740.1">
    <property type="nucleotide sequence ID" value="NZ_CP102480.1"/>
</dbReference>
<dbReference type="Pfam" id="PF06170">
    <property type="entry name" value="DUF983"/>
    <property type="match status" value="1"/>
</dbReference>
<proteinExistence type="predicted"/>
<keyword evidence="3" id="KW-1185">Reference proteome</keyword>
<evidence type="ECO:0000313" key="3">
    <source>
        <dbReference type="Proteomes" id="UP001060336"/>
    </source>
</evidence>
<name>A0A9J7AX57_9PROT</name>
<keyword evidence="1" id="KW-0472">Membrane</keyword>
<feature type="transmembrane region" description="Helical" evidence="1">
    <location>
        <begin position="56"/>
        <end position="74"/>
    </location>
</feature>
<protein>
    <submittedName>
        <fullName evidence="2">DUF983 domain-containing protein</fullName>
    </submittedName>
</protein>
<accession>A0A9J7AX57</accession>
<feature type="transmembrane region" description="Helical" evidence="1">
    <location>
        <begin position="86"/>
        <end position="104"/>
    </location>
</feature>
<gene>
    <name evidence="2" type="ORF">NUH88_09685</name>
</gene>
<keyword evidence="1" id="KW-0812">Transmembrane</keyword>
<evidence type="ECO:0000256" key="1">
    <source>
        <dbReference type="SAM" id="Phobius"/>
    </source>
</evidence>
<dbReference type="InterPro" id="IPR009325">
    <property type="entry name" value="DUF983"/>
</dbReference>
<reference evidence="2" key="1">
    <citation type="submission" date="2022-08" db="EMBL/GenBank/DDBJ databases">
        <title>Nisaea acidiphila sp. nov., isolated from a marine algal debris and emended description of the genus Nisaea Urios et al. 2008.</title>
        <authorList>
            <person name="Kwon K."/>
        </authorList>
    </citation>
    <scope>NUCLEOTIDE SEQUENCE</scope>
    <source>
        <strain evidence="2">MEBiC11861</strain>
    </source>
</reference>
<sequence>MSAPYYPPLSPLSTGLSCSCPRCGKGRLFEGFLTVRETCPSCGLDLKNEDSGDGPAVFIIFVLGGTVVPLALWFETLFEPPLWVHAVLWGAAVIGGTMALLRPLKAYTIALQYKHKTPHRPPGV</sequence>
<dbReference type="Proteomes" id="UP001060336">
    <property type="component" value="Chromosome"/>
</dbReference>
<dbReference type="EMBL" id="CP102480">
    <property type="protein sequence ID" value="UUX51959.1"/>
    <property type="molecule type" value="Genomic_DNA"/>
</dbReference>
<evidence type="ECO:0000313" key="2">
    <source>
        <dbReference type="EMBL" id="UUX51959.1"/>
    </source>
</evidence>
<dbReference type="AlphaFoldDB" id="A0A9J7AX57"/>
<organism evidence="2 3">
    <name type="scientific">Nisaea acidiphila</name>
    <dbReference type="NCBI Taxonomy" id="1862145"/>
    <lineage>
        <taxon>Bacteria</taxon>
        <taxon>Pseudomonadati</taxon>
        <taxon>Pseudomonadota</taxon>
        <taxon>Alphaproteobacteria</taxon>
        <taxon>Rhodospirillales</taxon>
        <taxon>Thalassobaculaceae</taxon>
        <taxon>Nisaea</taxon>
    </lineage>
</organism>